<proteinExistence type="predicted"/>
<name>A0A2T6ZFF4_TUBBO</name>
<dbReference type="AlphaFoldDB" id="A0A2T6ZFF4"/>
<reference evidence="1 2" key="1">
    <citation type="submission" date="2017-04" db="EMBL/GenBank/DDBJ databases">
        <title>Draft genome sequence of Tuber borchii Vittad., a whitish edible truffle.</title>
        <authorList>
            <consortium name="DOE Joint Genome Institute"/>
            <person name="Murat C."/>
            <person name="Kuo A."/>
            <person name="Barry K.W."/>
            <person name="Clum A."/>
            <person name="Dockter R.B."/>
            <person name="Fauchery L."/>
            <person name="Iotti M."/>
            <person name="Kohler A."/>
            <person name="Labutti K."/>
            <person name="Lindquist E.A."/>
            <person name="Lipzen A."/>
            <person name="Ohm R.A."/>
            <person name="Wang M."/>
            <person name="Grigoriev I.V."/>
            <person name="Zambonelli A."/>
            <person name="Martin F.M."/>
        </authorList>
    </citation>
    <scope>NUCLEOTIDE SEQUENCE [LARGE SCALE GENOMIC DNA]</scope>
    <source>
        <strain evidence="1 2">Tbo3840</strain>
    </source>
</reference>
<evidence type="ECO:0000313" key="2">
    <source>
        <dbReference type="Proteomes" id="UP000244722"/>
    </source>
</evidence>
<protein>
    <recommendedName>
        <fullName evidence="3">PiggyBac transposable element-derived protein domain-containing protein</fullName>
    </recommendedName>
</protein>
<dbReference type="STRING" id="42251.A0A2T6ZFF4"/>
<sequence length="156" mass="18177">MGTLYPNPNEYYESEVEEVEFSCPESYIDRSQPDHGEEPEAHRVAEREAALGVEGIEIEDNARDDKGVTQESIHRLQRSREKELSVLPSIPQFHPFIHNSAMHTRQTCYPFRFDPANSRALCFFEHFFDDIVFKQLAETTNSYPIFKGTSSLRYQR</sequence>
<keyword evidence="2" id="KW-1185">Reference proteome</keyword>
<dbReference type="EMBL" id="NESQ01000314">
    <property type="protein sequence ID" value="PUU74227.1"/>
    <property type="molecule type" value="Genomic_DNA"/>
</dbReference>
<evidence type="ECO:0000313" key="1">
    <source>
        <dbReference type="EMBL" id="PUU74227.1"/>
    </source>
</evidence>
<dbReference type="OrthoDB" id="5428673at2759"/>
<dbReference type="Proteomes" id="UP000244722">
    <property type="component" value="Unassembled WGS sequence"/>
</dbReference>
<gene>
    <name evidence="1" type="ORF">B9Z19DRAFT_1068376</name>
</gene>
<organism evidence="1 2">
    <name type="scientific">Tuber borchii</name>
    <name type="common">White truffle</name>
    <dbReference type="NCBI Taxonomy" id="42251"/>
    <lineage>
        <taxon>Eukaryota</taxon>
        <taxon>Fungi</taxon>
        <taxon>Dikarya</taxon>
        <taxon>Ascomycota</taxon>
        <taxon>Pezizomycotina</taxon>
        <taxon>Pezizomycetes</taxon>
        <taxon>Pezizales</taxon>
        <taxon>Tuberaceae</taxon>
        <taxon>Tuber</taxon>
    </lineage>
</organism>
<accession>A0A2T6ZFF4</accession>
<evidence type="ECO:0008006" key="3">
    <source>
        <dbReference type="Google" id="ProtNLM"/>
    </source>
</evidence>
<comment type="caution">
    <text evidence="1">The sequence shown here is derived from an EMBL/GenBank/DDBJ whole genome shotgun (WGS) entry which is preliminary data.</text>
</comment>